<keyword evidence="13" id="KW-0456">Lyase</keyword>
<dbReference type="Pfam" id="PF18325">
    <property type="entry name" value="Fas_alpha_ACP"/>
    <property type="match status" value="1"/>
</dbReference>
<dbReference type="Pfam" id="PF02801">
    <property type="entry name" value="Ketoacyl-synt_C"/>
    <property type="match status" value="1"/>
</dbReference>
<sequence>MTHTGGALTISSRPLAIQVGQLRISIPVSTCSDEWIAAEVLRDEFTHTQSVDDDQPQVDEAGEATTVFFARFIGFVADRVRATLEDTPEHAARIAILLKAVSHFTTTLLSDIDIHSLVASYEHEARKKVLSAFYVAHAILVEYDVEGTPKLATPSLLAEALSGHASIFALFGGQGINEIYFDELQMLFDTYRPFVEPFLTFAVDEVLQPLASASRGTSFYEHGMNVISWLTGVAPLPPVAYFASVPVSFPLIGLTQFTQYLVAAHVSGLSPAELSARFSGASGHSQGLVAAVAVFSSKDDASFLENTQKALKWLFFAGLRGQQLFPVLALEPSIVQDSIEGGEGQPTPMLSVNGLLLKDLQPYISKTNKYLPDNSQIGVSLHNGPRNFIITGPPRALYGLVANLRKIRAPNGSDQSKVEFSKRKPVFSARFLVVGVPFHSQYLRDATDKVINEDLNGEELWTTEGLRIPVYHTENGSDLRAHTGSLTRSICDQIFTKPLHWPKATDLPKGTTHAVDFGAGGISGIGPLTARNLDGRGVRVIVIGEKGKGDAEFYSVRGVRDEPSWIKKWAPSLVKTSDGKIHIDTPFSRLLGKPPIMVAGMTPTTVKAGFVSAVLEAGYHVELAGGGHYSPAALRAKVAEIQGKISSGIGLTLNSLYINPRQFSFQLPLWQEMRREGLPIEGFCVAAGIPTTEKAAEIISGLKSVGIRHVAFKPGSVDGIRQVVNIAAANPDFAIIMQWTGGRAGGHHSFEDFHQPILATYSSIRRHDNIALIAGSGFGGSDDTFPYLSGDWSKQFGVEPMPFDGFLFGSRVMVAKEAHTSPSVKDLIVAAAGVDDSQWEGTYVKDTGGVITVRSELGEPIHKVNNRALKLWKEYDDTVFKLPREKRGSWLQEHRVEVIQRLNADYFKPWFPAKKDGRVVEDLGDMTYEETVLRLVRLMYVTHEDRWLDLSLRNLTGDWLRRVEERFAGVNGGGPKASELQSYSSLDKPSIFVTSFFEKYPLAKEQLLAHEDKSYFLNIAQRSGQKPAPFIPILDNNFEVWFKKDSLWASEDIEAVFDQDPQRVAILQGPVAVRHSIKKDEPIKEMLDNVVSSLTAKVLERYYSGDESQIPMVDYLGVKPAPVPPLPGVHILQSGDEVKLTLSASLPAAEHWLQVLAGSELNWWHAFVQSEFVVQGTSHIPNPLRRILVPRTGQKIVIRLLEDRPNHISIYGAVRSFGQHQPDFLAVDIRYDVSSRLINLTLFEERQRSAVPLYLQFRYEPSQPYAPIHEIAEGRNKRIKEFYWRLWFGDDEELPELDVRDTFTSPEVTISASDVEAFCAVVGNQQEKFKTVRTDEVRAPMDFAIVAGWQAIMKAIFPSTIDGDLLRLVHLSNGFRMIPGSRPLKAGDVCRAEASVVAVVNGDSGKTVRVSGHVLCEGNPVIEVQSAFFFRGRFTDYENTFETIDEPDYTVELVTDADVGVLLSKDWFEWADETKPLTAGARLIFRLRSEVTYKDKVNYRSVAVAGDVLVRDHLGRLVKVAYVDFERDESQGNPVVAYLQRHGSAKSAPVPLATEYHLTSDSNPSLYRAPSTNEPYSRVSGDFNPIHTNPYFAAYASLPGTITHGMFSSAATRRYVETVVAMGVPDRVFNYNVNFVGMVLPEDDLTVRIKHTAMRDGNFVVGVTTVNQRGEKVIEGTAEVAQPTTVYAFTGQGSQEKGMGMDLYNSSPAARAVWDSADTHLISAYGFSIVEIVRENPKKKTIHFGGIKGQAIRERYMEMTYDTTDKDGNIKSLPLFADINVRTLQHTFTHPKGLLFATQFAQIALVVTSRAAFEDMRSKGLVQPDAAFAGHSLGEFSALASVADILPNSSLVDIVFYRGLTMQHAVERDEQGRSNYAMCAVNPSRVGKTFDDAALREIVDTISNTRDCLLEIVNFNVEGQQYVCAGELVALLALTNVLNYLKVQKVDITKLTEKFGLAKVKEMLKDIVNSCYDSALEKQKADGYIVLERGLATIPLAGLDVPFHSRYLWSGVMPFRGYLSKKIPANLLDPSLLEGVYIPNLVASPFAVNKAYAELIYNRTSSPRLSKILRKWDEERWDAPERRQKLAWVLLVELLSYQFASSVRWIETQDLFFEQYKFERFIEVGPSPTLVGMAIRTLKAKYEAKDDSTGCVRRVFCASKDQKEIYYQFEDEPEATSEPDAPAEAANPAPAPVAAVDAAPPPTATVATASIEDVPIRAVDILSVIVSQKLKKQLTEVPLSKSIKDLSNGKSTLQNEIMGDLQGEFSSAPDKGEELPLEELGAALGSGHSGNLGKYSTGLVSRAIGGKMPGGFNISSAKAHLSKTWGLGPQRADAVLLIATTMEPAKRLGSEVEGKAWLDAAAQVYAQRVGISLSTGGAGGSAGGSSGGAVMNSEEFLKFQAEQHEFAHQQINLYSRYLKRDPRQGEILYDKEKASSTQIQARLDSIALEHGDTYIDGIQPVFDALKARHFDSSWNWVRQDAILMFYDILFGRLTTIDREITARCIAIMNRADPDLIKFMEFMVNQCDPAKGETYATAKKLGQELLDNCRGVVGQPPLYKDVTFPTAPHTKITEKGEIVYTEVNRKDVRKLEAYVEEMASADQISSSANIQKIQDDVVKLWNVVKSQPEISEEQKNRIKALYDGVVRSLRKAPDSRSRPGVPRSRRSSSQFLRPQISSITSVSADKIPLLHLKRRMGTQWEYSSNLTGVYFDVLHEIATSGTTFKDKNALITGVGKGSIGVEILKGLLSGGAHVVITTSRYSRATVEYYQGIFQRFGSRGSALTVVPFNQGSKQDVEALVDYIYTTLGLDLDYVIPFAAVPENGREIDGLDDKSELAHRIMLVNLLRLLGAIKTKKASRQIITRPTQVVLPLSPNHGLFGKDGLYSESKISLETLFNRWSSESWGEYLCLVGAVIGWTRGTGLMDQTNMLAQEIETHGIRTFSAKEMAFNILGLMHPILFSITQVEPVWGDLGGGFGRIADLGDLANRIRDNINKKAELRRAIARDNAAEFKVINGAEAERVLQTINITPRANFRFEFPKLPGAQTLESLSQLRDVIDLDKVVVISGFGEVGPWGSSRTRWEMEAKGHLTLEGCIEMAWMMGYIKHFDGRLKDGTLHVGWVDAKTGDPVDDKDVRGKYEKEILNHAGVRFFEPELFNGYDPKHKIFNSEVELIHDLEPLEVAGSDAEKFKREHGDKCDIWAGEGGQWFVKLKKGARVYIPKAISYDRLVAGQLPNGWNAARYGIPEDIIARTDRVSLWALVATAEALNHAGITDPYELYQYIHPSEVGTSLGSGMGGMTSLAQMFKNRRDEKEVQSDILQETFINTTAGWINLLLLSSSGPVKIPVGACATALQSMEIASETILSGKAKVMVAGGFDDLCEEGSYEFGNMKATSNSETELAMGREPTEMSRPTTTTRAGFMESQGVGVHIVMSAKTALELGCPIRGILSFTSTSTDKAGRSIPAPGRGALTIAREVQSKHPPPVLDIGYRARQVSFRRRQIGDWLAFEQEQLKEELELPKSKGEVVDPDFFASRVADLEAEAYRQEKDVLATYGMLMQNSEGADPRIAPLRCALAVWGLTADDIGVLSIHGTSTQANEKNETYIWNTILKTLDRSPGNAVPIIAQKSLVGHSKGGAAAWQMAGLLQSIENGVVPGNRNADNVDALFQQHSLLMFPSKTIQTDGISAGIMSSFGFGQVGGTALVVHPRYVLAATPPSVYESYKVRHKERNLKSYKAMSEMMTTNTLVKIKEAPPYAIELETSVLLNSLARASPDKKTGSYTFKENQPTETKPNLANVKAIEETLKVSGSTAGVGVDQELISSVPTENQTFISRNFTDAEIAYCRAQPSFRASFAARWVGKEAVFKSLGVSSKGAGAAMKEIEILPNEAGVPEVTLHGEAKAAAAAKGISTINLSLSHSDTVAIAFAQASTT</sequence>
<dbReference type="Gene3D" id="6.10.250.1930">
    <property type="match status" value="1"/>
</dbReference>
<dbReference type="Gene3D" id="3.40.366.10">
    <property type="entry name" value="Malonyl-Coenzyme A Acyl Carrier Protein, domain 2"/>
    <property type="match status" value="3"/>
</dbReference>
<dbReference type="InterPro" id="IPR037143">
    <property type="entry name" value="4-PPantetheinyl_Trfase_dom_sf"/>
</dbReference>
<dbReference type="Pfam" id="PF01575">
    <property type="entry name" value="MaoC_dehydratas"/>
    <property type="match status" value="1"/>
</dbReference>
<evidence type="ECO:0000256" key="5">
    <source>
        <dbReference type="ARBA" id="ARBA00022679"/>
    </source>
</evidence>
<dbReference type="Pfam" id="PF01648">
    <property type="entry name" value="ACPS"/>
    <property type="match status" value="1"/>
</dbReference>
<dbReference type="Pfam" id="PF08354">
    <property type="entry name" value="Fas1-AflB-like_hel"/>
    <property type="match status" value="1"/>
</dbReference>
<dbReference type="GO" id="GO:0004321">
    <property type="term" value="F:fatty-acyl-CoA synthase activity"/>
    <property type="evidence" value="ECO:0007669"/>
    <property type="project" value="UniProtKB-EC"/>
</dbReference>
<dbReference type="PROSITE" id="PS00606">
    <property type="entry name" value="KS3_1"/>
    <property type="match status" value="1"/>
</dbReference>
<dbReference type="EMBL" id="WHVB01000002">
    <property type="protein sequence ID" value="KAF8486250.1"/>
    <property type="molecule type" value="Genomic_DNA"/>
</dbReference>
<evidence type="ECO:0000256" key="3">
    <source>
        <dbReference type="ARBA" id="ARBA00022516"/>
    </source>
</evidence>
<dbReference type="SUPFAM" id="SSF54637">
    <property type="entry name" value="Thioesterase/thiol ester dehydrase-isomerase"/>
    <property type="match status" value="2"/>
</dbReference>
<dbReference type="InterPro" id="IPR001227">
    <property type="entry name" value="Ac_transferase_dom_sf"/>
</dbReference>
<evidence type="ECO:0000256" key="7">
    <source>
        <dbReference type="ARBA" id="ARBA00022801"/>
    </source>
</evidence>
<evidence type="ECO:0000256" key="4">
    <source>
        <dbReference type="ARBA" id="ARBA00022553"/>
    </source>
</evidence>
<dbReference type="Pfam" id="PF17951">
    <property type="entry name" value="FAS_meander"/>
    <property type="match status" value="1"/>
</dbReference>
<dbReference type="Gene3D" id="1.20.930.70">
    <property type="match status" value="1"/>
</dbReference>
<dbReference type="GO" id="GO:0019171">
    <property type="term" value="F:(3R)-hydroxyacyl-[acyl-carrier-protein] dehydratase activity"/>
    <property type="evidence" value="ECO:0007669"/>
    <property type="project" value="InterPro"/>
</dbReference>
<comment type="subunit">
    <text evidence="15">[Alpha(6)beta(6)] hexamers of two multifunctional subunits (alpha and beta).</text>
</comment>
<dbReference type="PANTHER" id="PTHR10982">
    <property type="entry name" value="MALONYL COA-ACYL CARRIER PROTEIN TRANSACYLASE"/>
    <property type="match status" value="1"/>
</dbReference>
<comment type="caution">
    <text evidence="21">The sequence shown here is derived from an EMBL/GenBank/DDBJ whole genome shotgun (WGS) entry which is preliminary data.</text>
</comment>
<keyword evidence="3" id="KW-0444">Lipid biosynthesis</keyword>
<reference evidence="21" key="2">
    <citation type="journal article" date="2020" name="Nat. Commun.">
        <title>Large-scale genome sequencing of mycorrhizal fungi provides insights into the early evolution of symbiotic traits.</title>
        <authorList>
            <person name="Miyauchi S."/>
            <person name="Kiss E."/>
            <person name="Kuo A."/>
            <person name="Drula E."/>
            <person name="Kohler A."/>
            <person name="Sanchez-Garcia M."/>
            <person name="Morin E."/>
            <person name="Andreopoulos B."/>
            <person name="Barry K.W."/>
            <person name="Bonito G."/>
            <person name="Buee M."/>
            <person name="Carver A."/>
            <person name="Chen C."/>
            <person name="Cichocki N."/>
            <person name="Clum A."/>
            <person name="Culley D."/>
            <person name="Crous P.W."/>
            <person name="Fauchery L."/>
            <person name="Girlanda M."/>
            <person name="Hayes R.D."/>
            <person name="Keri Z."/>
            <person name="LaButti K."/>
            <person name="Lipzen A."/>
            <person name="Lombard V."/>
            <person name="Magnuson J."/>
            <person name="Maillard F."/>
            <person name="Murat C."/>
            <person name="Nolan M."/>
            <person name="Ohm R.A."/>
            <person name="Pangilinan J."/>
            <person name="Pereira M.F."/>
            <person name="Perotto S."/>
            <person name="Peter M."/>
            <person name="Pfister S."/>
            <person name="Riley R."/>
            <person name="Sitrit Y."/>
            <person name="Stielow J.B."/>
            <person name="Szollosi G."/>
            <person name="Zifcakova L."/>
            <person name="Stursova M."/>
            <person name="Spatafora J.W."/>
            <person name="Tedersoo L."/>
            <person name="Vaario L.M."/>
            <person name="Yamada A."/>
            <person name="Yan M."/>
            <person name="Wang P."/>
            <person name="Xu J."/>
            <person name="Bruns T."/>
            <person name="Baldrian P."/>
            <person name="Vilgalys R."/>
            <person name="Dunand C."/>
            <person name="Henrissat B."/>
            <person name="Grigoriev I.V."/>
            <person name="Hibbett D."/>
            <person name="Nagy L.G."/>
            <person name="Martin F.M."/>
        </authorList>
    </citation>
    <scope>NUCLEOTIDE SEQUENCE</scope>
    <source>
        <strain evidence="21">Prilba</strain>
    </source>
</reference>
<evidence type="ECO:0000256" key="17">
    <source>
        <dbReference type="ARBA" id="ARBA00048508"/>
    </source>
</evidence>
<dbReference type="GO" id="GO:0000287">
    <property type="term" value="F:magnesium ion binding"/>
    <property type="evidence" value="ECO:0007669"/>
    <property type="project" value="InterPro"/>
</dbReference>
<dbReference type="Gene3D" id="3.30.1120.100">
    <property type="match status" value="1"/>
</dbReference>
<comment type="catalytic activity">
    <reaction evidence="18">
        <text>a fatty acyl-[ACP] + malonyl-[ACP] + H(+) = a 3-oxoacyl-[ACP] + holo-[ACP] + CO2</text>
        <dbReference type="Rhea" id="RHEA:22836"/>
        <dbReference type="Rhea" id="RHEA-COMP:9623"/>
        <dbReference type="Rhea" id="RHEA-COMP:9685"/>
        <dbReference type="Rhea" id="RHEA-COMP:9916"/>
        <dbReference type="Rhea" id="RHEA-COMP:14125"/>
        <dbReference type="ChEBI" id="CHEBI:15378"/>
        <dbReference type="ChEBI" id="CHEBI:16526"/>
        <dbReference type="ChEBI" id="CHEBI:64479"/>
        <dbReference type="ChEBI" id="CHEBI:78449"/>
        <dbReference type="ChEBI" id="CHEBI:78776"/>
        <dbReference type="ChEBI" id="CHEBI:138651"/>
        <dbReference type="EC" id="2.3.1.41"/>
    </reaction>
</comment>
<dbReference type="Pfam" id="PF22622">
    <property type="entry name" value="MFE-2_hydrat-2_N"/>
    <property type="match status" value="1"/>
</dbReference>
<keyword evidence="5" id="KW-0808">Transferase</keyword>
<dbReference type="Pfam" id="PF17828">
    <property type="entry name" value="FAS_N"/>
    <property type="match status" value="1"/>
</dbReference>
<evidence type="ECO:0000256" key="13">
    <source>
        <dbReference type="ARBA" id="ARBA00023239"/>
    </source>
</evidence>
<dbReference type="GO" id="GO:0016787">
    <property type="term" value="F:hydrolase activity"/>
    <property type="evidence" value="ECO:0007669"/>
    <property type="project" value="UniProtKB-KW"/>
</dbReference>
<evidence type="ECO:0000256" key="1">
    <source>
        <dbReference type="ARBA" id="ARBA00007485"/>
    </source>
</evidence>
<dbReference type="InterPro" id="IPR008278">
    <property type="entry name" value="4-PPantetheinyl_Trfase_dom"/>
</dbReference>
<dbReference type="SMART" id="SM00827">
    <property type="entry name" value="PKS_AT"/>
    <property type="match status" value="1"/>
</dbReference>
<comment type="catalytic activity">
    <reaction evidence="17">
        <text>a (3R)-hydroxyacyl-[ACP] + NADP(+) = a 3-oxoacyl-[ACP] + NADPH + H(+)</text>
        <dbReference type="Rhea" id="RHEA:17397"/>
        <dbReference type="Rhea" id="RHEA-COMP:9916"/>
        <dbReference type="Rhea" id="RHEA-COMP:9945"/>
        <dbReference type="ChEBI" id="CHEBI:15378"/>
        <dbReference type="ChEBI" id="CHEBI:57783"/>
        <dbReference type="ChEBI" id="CHEBI:58349"/>
        <dbReference type="ChEBI" id="CHEBI:78776"/>
        <dbReference type="ChEBI" id="CHEBI:78827"/>
        <dbReference type="EC" id="1.1.1.100"/>
    </reaction>
</comment>
<dbReference type="InterPro" id="IPR040899">
    <property type="entry name" value="Fas_alpha_ACP"/>
</dbReference>
<dbReference type="InterPro" id="IPR047224">
    <property type="entry name" value="FAS_alpha_su_C"/>
</dbReference>
<dbReference type="InterPro" id="IPR016035">
    <property type="entry name" value="Acyl_Trfase/lysoPLipase"/>
</dbReference>
<evidence type="ECO:0000256" key="19">
    <source>
        <dbReference type="SAM" id="MobiDB-lite"/>
    </source>
</evidence>
<dbReference type="Gene3D" id="3.90.470.20">
    <property type="entry name" value="4'-phosphopantetheinyl transferase domain"/>
    <property type="match status" value="1"/>
</dbReference>
<dbReference type="GO" id="GO:0004315">
    <property type="term" value="F:3-oxoacyl-[acyl-carrier-protein] synthase activity"/>
    <property type="evidence" value="ECO:0007669"/>
    <property type="project" value="UniProtKB-EC"/>
</dbReference>
<dbReference type="Pfam" id="PF18314">
    <property type="entry name" value="FAS_I_H"/>
    <property type="match status" value="1"/>
</dbReference>
<evidence type="ECO:0000256" key="9">
    <source>
        <dbReference type="ARBA" id="ARBA00022857"/>
    </source>
</evidence>
<dbReference type="CDD" id="cd00828">
    <property type="entry name" value="elong_cond_enzymes"/>
    <property type="match status" value="1"/>
</dbReference>
<keyword evidence="6" id="KW-0479">Metal-binding</keyword>
<evidence type="ECO:0000256" key="14">
    <source>
        <dbReference type="ARBA" id="ARBA00023268"/>
    </source>
</evidence>
<dbReference type="Gene3D" id="3.90.25.70">
    <property type="match status" value="1"/>
</dbReference>
<keyword evidence="22" id="KW-1185">Reference proteome</keyword>
<proteinExistence type="inferred from homology"/>
<dbReference type="Gene3D" id="6.10.140.1400">
    <property type="match status" value="1"/>
</dbReference>
<keyword evidence="9" id="KW-0521">NADP</keyword>
<dbReference type="FunFam" id="1.20.930.70:FF:000001">
    <property type="entry name" value="Fatty acid synthase beta subunit dehydratase"/>
    <property type="match status" value="1"/>
</dbReference>
<dbReference type="InterPro" id="IPR036291">
    <property type="entry name" value="NAD(P)-bd_dom_sf"/>
</dbReference>
<dbReference type="InterPro" id="IPR050830">
    <property type="entry name" value="Fungal_FAS"/>
</dbReference>
<evidence type="ECO:0000256" key="15">
    <source>
        <dbReference type="ARBA" id="ARBA00033756"/>
    </source>
</evidence>
<evidence type="ECO:0000259" key="20">
    <source>
        <dbReference type="PROSITE" id="PS52004"/>
    </source>
</evidence>
<protein>
    <submittedName>
        <fullName evidence="21">Fatty acid synthase</fullName>
    </submittedName>
</protein>
<dbReference type="GO" id="GO:0006633">
    <property type="term" value="P:fatty acid biosynthetic process"/>
    <property type="evidence" value="ECO:0007669"/>
    <property type="project" value="InterPro"/>
</dbReference>
<dbReference type="Gene3D" id="6.10.60.10">
    <property type="match status" value="1"/>
</dbReference>
<evidence type="ECO:0000256" key="8">
    <source>
        <dbReference type="ARBA" id="ARBA00022842"/>
    </source>
</evidence>
<evidence type="ECO:0000256" key="10">
    <source>
        <dbReference type="ARBA" id="ARBA00023002"/>
    </source>
</evidence>
<dbReference type="InterPro" id="IPR002539">
    <property type="entry name" value="MaoC-like_dom"/>
</dbReference>
<dbReference type="SUPFAM" id="SSF51735">
    <property type="entry name" value="NAD(P)-binding Rossmann-fold domains"/>
    <property type="match status" value="1"/>
</dbReference>
<dbReference type="InterPro" id="IPR014031">
    <property type="entry name" value="Ketoacyl_synth_C"/>
</dbReference>
<dbReference type="InterPro" id="IPR041099">
    <property type="entry name" value="FAS1_N"/>
</dbReference>
<dbReference type="Pfam" id="PF00109">
    <property type="entry name" value="ketoacyl-synt"/>
    <property type="match status" value="1"/>
</dbReference>
<dbReference type="Gene3D" id="6.20.240.10">
    <property type="match status" value="1"/>
</dbReference>
<evidence type="ECO:0000256" key="12">
    <source>
        <dbReference type="ARBA" id="ARBA00023098"/>
    </source>
</evidence>
<dbReference type="InterPro" id="IPR054357">
    <property type="entry name" value="MFE-2_N"/>
</dbReference>
<comment type="similarity">
    <text evidence="1">Belongs to the thiolase-like superfamily. Fungal fatty acid synthetase subunit alpha family.</text>
</comment>
<dbReference type="InterPro" id="IPR020841">
    <property type="entry name" value="PKS_Beta-ketoAc_synthase_dom"/>
</dbReference>
<dbReference type="SUPFAM" id="SSF51412">
    <property type="entry name" value="Inosine monophosphate dehydrogenase (IMPDH)"/>
    <property type="match status" value="1"/>
</dbReference>
<dbReference type="PRINTS" id="PR01483">
    <property type="entry name" value="FASYNTHASE"/>
</dbReference>
<dbReference type="Gene3D" id="3.10.129.10">
    <property type="entry name" value="Hotdog Thioesterase"/>
    <property type="match status" value="2"/>
</dbReference>
<dbReference type="SUPFAM" id="SSF52151">
    <property type="entry name" value="FabD/lysophospholipase-like"/>
    <property type="match status" value="2"/>
</dbReference>
<dbReference type="Proteomes" id="UP000759537">
    <property type="component" value="Unassembled WGS sequence"/>
</dbReference>
<dbReference type="FunFam" id="3.90.470.20:FF:000005">
    <property type="entry name" value="Fatty acid synthase alpha subunit FasA"/>
    <property type="match status" value="1"/>
</dbReference>
<dbReference type="FunFam" id="3.20.20.70:FF:000078">
    <property type="entry name" value="Fatty acid synthase beta subunit dehydratase"/>
    <property type="match status" value="1"/>
</dbReference>
<keyword evidence="8" id="KW-0460">Magnesium</keyword>
<dbReference type="Gene3D" id="6.10.140.1410">
    <property type="match status" value="1"/>
</dbReference>
<dbReference type="FunFam" id="3.30.70.2490:FF:000001">
    <property type="entry name" value="Fatty acid synthase subunit alpha"/>
    <property type="match status" value="1"/>
</dbReference>
<dbReference type="InterPro" id="IPR014043">
    <property type="entry name" value="Acyl_transferase_dom"/>
</dbReference>
<evidence type="ECO:0000313" key="22">
    <source>
        <dbReference type="Proteomes" id="UP000759537"/>
    </source>
</evidence>
<dbReference type="FunFam" id="3.30.70.3330:FF:000001">
    <property type="entry name" value="Fatty acid synthase subunit beta dehydratase"/>
    <property type="match status" value="1"/>
</dbReference>
<dbReference type="PROSITE" id="PS52004">
    <property type="entry name" value="KS3_2"/>
    <property type="match status" value="1"/>
</dbReference>
<feature type="domain" description="Ketosynthase family 3 (KS3)" evidence="20">
    <location>
        <begin position="3167"/>
        <end position="3704"/>
    </location>
</feature>
<dbReference type="InterPro" id="IPR004568">
    <property type="entry name" value="Ppantetheine-prot_Trfase_dom"/>
</dbReference>
<gene>
    <name evidence="21" type="ORF">DFH94DRAFT_622146</name>
</gene>
<evidence type="ECO:0000313" key="21">
    <source>
        <dbReference type="EMBL" id="KAF8486250.1"/>
    </source>
</evidence>
<dbReference type="InterPro" id="IPR032088">
    <property type="entry name" value="SAT"/>
</dbReference>
<evidence type="ECO:0000256" key="16">
    <source>
        <dbReference type="ARBA" id="ARBA00048237"/>
    </source>
</evidence>
<keyword evidence="2" id="KW-0596">Phosphopantetheine</keyword>
<dbReference type="Gene3D" id="3.40.50.720">
    <property type="entry name" value="NAD(P)-binding Rossmann-like Domain"/>
    <property type="match status" value="1"/>
</dbReference>
<feature type="region of interest" description="Disordered" evidence="19">
    <location>
        <begin position="2649"/>
        <end position="2668"/>
    </location>
</feature>
<name>A0A9P5N588_9AGAM</name>
<evidence type="ECO:0000256" key="2">
    <source>
        <dbReference type="ARBA" id="ARBA00022450"/>
    </source>
</evidence>
<dbReference type="GO" id="GO:0004316">
    <property type="term" value="F:3-oxoacyl-[acyl-carrier-protein] reductase (NADPH) activity"/>
    <property type="evidence" value="ECO:0007669"/>
    <property type="project" value="UniProtKB-EC"/>
</dbReference>
<dbReference type="InterPro" id="IPR013565">
    <property type="entry name" value="Fas1/AflB-like_central"/>
</dbReference>
<keyword evidence="4" id="KW-0597">Phosphoprotein</keyword>
<dbReference type="Pfam" id="PF00698">
    <property type="entry name" value="Acyl_transf_1"/>
    <property type="match status" value="1"/>
</dbReference>
<evidence type="ECO:0000256" key="6">
    <source>
        <dbReference type="ARBA" id="ARBA00022723"/>
    </source>
</evidence>
<dbReference type="GO" id="GO:0008897">
    <property type="term" value="F:holo-[acyl-carrier-protein] synthase activity"/>
    <property type="evidence" value="ECO:0007669"/>
    <property type="project" value="InterPro"/>
</dbReference>
<accession>A0A9P5N588</accession>
<dbReference type="FunFam" id="3.90.25.70:FF:000001">
    <property type="entry name" value="Fatty acid synthase subunit alpha"/>
    <property type="match status" value="1"/>
</dbReference>
<dbReference type="InterPro" id="IPR018201">
    <property type="entry name" value="Ketoacyl_synth_AS"/>
</dbReference>
<dbReference type="PANTHER" id="PTHR10982:SF21">
    <property type="entry name" value="FATTY ACID SYNTHASE SUBUNIT BETA"/>
    <property type="match status" value="1"/>
</dbReference>
<dbReference type="OrthoDB" id="4251012at2759"/>
<dbReference type="Gene3D" id="1.20.1050.120">
    <property type="match status" value="1"/>
</dbReference>
<dbReference type="GO" id="GO:0005835">
    <property type="term" value="C:fatty acid synthase complex"/>
    <property type="evidence" value="ECO:0007669"/>
    <property type="project" value="InterPro"/>
</dbReference>
<dbReference type="SUPFAM" id="SSF53901">
    <property type="entry name" value="Thiolase-like"/>
    <property type="match status" value="2"/>
</dbReference>
<dbReference type="GO" id="GO:0004318">
    <property type="term" value="F:enoyl-[acyl-carrier-protein] reductase (NADH) activity"/>
    <property type="evidence" value="ECO:0007669"/>
    <property type="project" value="InterPro"/>
</dbReference>
<keyword evidence="11" id="KW-0520">NAD</keyword>
<reference evidence="21" key="1">
    <citation type="submission" date="2019-10" db="EMBL/GenBank/DDBJ databases">
        <authorList>
            <consortium name="DOE Joint Genome Institute"/>
            <person name="Kuo A."/>
            <person name="Miyauchi S."/>
            <person name="Kiss E."/>
            <person name="Drula E."/>
            <person name="Kohler A."/>
            <person name="Sanchez-Garcia M."/>
            <person name="Andreopoulos B."/>
            <person name="Barry K.W."/>
            <person name="Bonito G."/>
            <person name="Buee M."/>
            <person name="Carver A."/>
            <person name="Chen C."/>
            <person name="Cichocki N."/>
            <person name="Clum A."/>
            <person name="Culley D."/>
            <person name="Crous P.W."/>
            <person name="Fauchery L."/>
            <person name="Girlanda M."/>
            <person name="Hayes R."/>
            <person name="Keri Z."/>
            <person name="LaButti K."/>
            <person name="Lipzen A."/>
            <person name="Lombard V."/>
            <person name="Magnuson J."/>
            <person name="Maillard F."/>
            <person name="Morin E."/>
            <person name="Murat C."/>
            <person name="Nolan M."/>
            <person name="Ohm R."/>
            <person name="Pangilinan J."/>
            <person name="Pereira M."/>
            <person name="Perotto S."/>
            <person name="Peter M."/>
            <person name="Riley R."/>
            <person name="Sitrit Y."/>
            <person name="Stielow B."/>
            <person name="Szollosi G."/>
            <person name="Zifcakova L."/>
            <person name="Stursova M."/>
            <person name="Spatafora J.W."/>
            <person name="Tedersoo L."/>
            <person name="Vaario L.-M."/>
            <person name="Yamada A."/>
            <person name="Yan M."/>
            <person name="Wang P."/>
            <person name="Xu J."/>
            <person name="Bruns T."/>
            <person name="Baldrian P."/>
            <person name="Vilgalys R."/>
            <person name="Henrissat B."/>
            <person name="Grigoriev I.V."/>
            <person name="Hibbett D."/>
            <person name="Nagy L.G."/>
            <person name="Martin F.M."/>
        </authorList>
    </citation>
    <scope>NUCLEOTIDE SEQUENCE</scope>
    <source>
        <strain evidence="21">Prilba</strain>
    </source>
</reference>
<dbReference type="InterPro" id="IPR003965">
    <property type="entry name" value="Fatty_acid_synthase"/>
</dbReference>
<evidence type="ECO:0000256" key="18">
    <source>
        <dbReference type="ARBA" id="ARBA00049541"/>
    </source>
</evidence>
<dbReference type="NCBIfam" id="TIGR00556">
    <property type="entry name" value="pantethn_trn"/>
    <property type="match status" value="1"/>
</dbReference>
<evidence type="ECO:0000256" key="11">
    <source>
        <dbReference type="ARBA" id="ARBA00023027"/>
    </source>
</evidence>
<dbReference type="Gene3D" id="3.30.70.2490">
    <property type="match status" value="1"/>
</dbReference>
<dbReference type="CDD" id="cd03447">
    <property type="entry name" value="FAS_MaoC"/>
    <property type="match status" value="1"/>
</dbReference>
<dbReference type="InterPro" id="IPR016039">
    <property type="entry name" value="Thiolase-like"/>
</dbReference>
<dbReference type="FunFam" id="3.40.366.10:FF:000006">
    <property type="entry name" value="Fatty acid synthase beta subunit dehydratase"/>
    <property type="match status" value="1"/>
</dbReference>
<keyword evidence="10" id="KW-0560">Oxidoreductase</keyword>
<dbReference type="CDD" id="cd08950">
    <property type="entry name" value="KR_fFAS_SDR_c_like"/>
    <property type="match status" value="1"/>
</dbReference>
<keyword evidence="7" id="KW-0378">Hydrolase</keyword>
<dbReference type="Pfam" id="PF16073">
    <property type="entry name" value="SAT"/>
    <property type="match status" value="1"/>
</dbReference>
<dbReference type="InterPro" id="IPR029069">
    <property type="entry name" value="HotDog_dom_sf"/>
</dbReference>
<comment type="catalytic activity">
    <reaction evidence="16">
        <text>acetyl-CoA + n malonyl-CoA + 2n NADPH + 4n H(+) = a long-chain-acyl-CoA + n CoA + n CO2 + 2n NADP(+).</text>
        <dbReference type="EC" id="2.3.1.86"/>
    </reaction>
</comment>
<dbReference type="InterPro" id="IPR040883">
    <property type="entry name" value="FAS_meander"/>
</dbReference>
<dbReference type="InterPro" id="IPR013785">
    <property type="entry name" value="Aldolase_TIM"/>
</dbReference>
<keyword evidence="12" id="KW-0443">Lipid metabolism</keyword>
<dbReference type="GO" id="GO:0004312">
    <property type="term" value="F:fatty acid synthase activity"/>
    <property type="evidence" value="ECO:0007669"/>
    <property type="project" value="InterPro"/>
</dbReference>
<dbReference type="Gene3D" id="3.40.47.10">
    <property type="match status" value="1"/>
</dbReference>
<organism evidence="21 22">
    <name type="scientific">Russula ochroleuca</name>
    <dbReference type="NCBI Taxonomy" id="152965"/>
    <lineage>
        <taxon>Eukaryota</taxon>
        <taxon>Fungi</taxon>
        <taxon>Dikarya</taxon>
        <taxon>Basidiomycota</taxon>
        <taxon>Agaricomycotina</taxon>
        <taxon>Agaricomycetes</taxon>
        <taxon>Russulales</taxon>
        <taxon>Russulaceae</taxon>
        <taxon>Russula</taxon>
    </lineage>
</organism>
<dbReference type="Gene3D" id="3.30.70.3330">
    <property type="match status" value="1"/>
</dbReference>
<keyword evidence="14" id="KW-0511">Multifunctional enzyme</keyword>
<dbReference type="InterPro" id="IPR041550">
    <property type="entry name" value="FASI_helical"/>
</dbReference>
<dbReference type="SUPFAM" id="SSF56214">
    <property type="entry name" value="4'-phosphopantetheinyl transferase"/>
    <property type="match status" value="1"/>
</dbReference>
<dbReference type="Pfam" id="PF22235">
    <property type="entry name" value="FAS1_thioest_ins"/>
    <property type="match status" value="1"/>
</dbReference>
<dbReference type="InterPro" id="IPR014030">
    <property type="entry name" value="Ketoacyl_synth_N"/>
</dbReference>
<dbReference type="Gene3D" id="3.20.20.70">
    <property type="entry name" value="Aldolase class I"/>
    <property type="match status" value="1"/>
</dbReference>